<evidence type="ECO:0000313" key="1">
    <source>
        <dbReference type="EMBL" id="KAA1259310.1"/>
    </source>
</evidence>
<name>A0A5B1CIA1_9BACT</name>
<comment type="caution">
    <text evidence="1">The sequence shown here is derived from an EMBL/GenBank/DDBJ whole genome shotgun (WGS) entry which is preliminary data.</text>
</comment>
<evidence type="ECO:0000313" key="2">
    <source>
        <dbReference type="Proteomes" id="UP000322699"/>
    </source>
</evidence>
<dbReference type="EMBL" id="VRLW01000001">
    <property type="protein sequence ID" value="KAA1259310.1"/>
    <property type="molecule type" value="Genomic_DNA"/>
</dbReference>
<organism evidence="1 2">
    <name type="scientific">Rubripirellula obstinata</name>
    <dbReference type="NCBI Taxonomy" id="406547"/>
    <lineage>
        <taxon>Bacteria</taxon>
        <taxon>Pseudomonadati</taxon>
        <taxon>Planctomycetota</taxon>
        <taxon>Planctomycetia</taxon>
        <taxon>Pirellulales</taxon>
        <taxon>Pirellulaceae</taxon>
        <taxon>Rubripirellula</taxon>
    </lineage>
</organism>
<protein>
    <recommendedName>
        <fullName evidence="3">Tetratricopeptide repeat protein</fullName>
    </recommendedName>
</protein>
<sequence length="467" mass="49578">MKTVNDCRSLRCFACLPLCILFLTGCFLTGCLGCARSVGTIDSARSAFHNGDLVAAEETLSQIASKQGGDSHAAALDLAMVRLSAGDLDGAESELRRLRNQFDELPETNLLCDSASMLTDDTVRVFRPAGYEEVMIRAMLAVCSLAGDSIDAEAYALQASMQQNKLRDRAEQRGIPSATEKFEPIAIAPYLRGVLREATHHDYDDAAKAYQLVSAVRPQFGPASADIQRATTGTHSRPGHGVLYVIACVGEGPRLVETEAPTTSDALAIASVALSASQNNSQKSNGGKSRAVPVIPNIASVKVPRVVIPETPIASVGVRVNGVLYGATQTLTDVGDLAIKQTEAEMPWTLARAVMRRTTKELAVAKIGDSMGLGGGAGSLFQFAAASAWAGTENADTRCWALLPREIQVLRAELPSGQHDLVVEPLGWNGQPIGSTNLREIEMVDGRNTYAVVIAPGKVIYQIGSAK</sequence>
<proteinExistence type="predicted"/>
<dbReference type="PROSITE" id="PS51257">
    <property type="entry name" value="PROKAR_LIPOPROTEIN"/>
    <property type="match status" value="1"/>
</dbReference>
<keyword evidence="2" id="KW-1185">Reference proteome</keyword>
<reference evidence="1 2" key="1">
    <citation type="submission" date="2019-08" db="EMBL/GenBank/DDBJ databases">
        <title>Deep-cultivation of Planctomycetes and their phenomic and genomic characterization uncovers novel biology.</title>
        <authorList>
            <person name="Wiegand S."/>
            <person name="Jogler M."/>
            <person name="Boedeker C."/>
            <person name="Pinto D."/>
            <person name="Vollmers J."/>
            <person name="Rivas-Marin E."/>
            <person name="Kohn T."/>
            <person name="Peeters S.H."/>
            <person name="Heuer A."/>
            <person name="Rast P."/>
            <person name="Oberbeckmann S."/>
            <person name="Bunk B."/>
            <person name="Jeske O."/>
            <person name="Meyerdierks A."/>
            <person name="Storesund J.E."/>
            <person name="Kallscheuer N."/>
            <person name="Luecker S."/>
            <person name="Lage O.M."/>
            <person name="Pohl T."/>
            <person name="Merkel B.J."/>
            <person name="Hornburger P."/>
            <person name="Mueller R.-W."/>
            <person name="Bruemmer F."/>
            <person name="Labrenz M."/>
            <person name="Spormann A.M."/>
            <person name="Op Den Camp H."/>
            <person name="Overmann J."/>
            <person name="Amann R."/>
            <person name="Jetten M.S.M."/>
            <person name="Mascher T."/>
            <person name="Medema M.H."/>
            <person name="Devos D.P."/>
            <person name="Kaster A.-K."/>
            <person name="Ovreas L."/>
            <person name="Rohde M."/>
            <person name="Galperin M.Y."/>
            <person name="Jogler C."/>
        </authorList>
    </citation>
    <scope>NUCLEOTIDE SEQUENCE [LARGE SCALE GENOMIC DNA]</scope>
    <source>
        <strain evidence="1 2">LF1</strain>
    </source>
</reference>
<evidence type="ECO:0008006" key="3">
    <source>
        <dbReference type="Google" id="ProtNLM"/>
    </source>
</evidence>
<accession>A0A5B1CIA1</accession>
<dbReference type="Proteomes" id="UP000322699">
    <property type="component" value="Unassembled WGS sequence"/>
</dbReference>
<gene>
    <name evidence="1" type="ORF">LF1_18400</name>
</gene>
<dbReference type="RefSeq" id="WP_235033238.1">
    <property type="nucleotide sequence ID" value="NZ_LWSK01000039.1"/>
</dbReference>
<dbReference type="AlphaFoldDB" id="A0A5B1CIA1"/>